<keyword evidence="3" id="KW-0732">Signal</keyword>
<dbReference type="PRINTS" id="PR00744">
    <property type="entry name" value="GLHYDRLASE37"/>
</dbReference>
<feature type="chain" id="PRO_5001934153" evidence="3">
    <location>
        <begin position="23"/>
        <end position="512"/>
    </location>
</feature>
<accession>A0A097EDG5</accession>
<keyword evidence="5" id="KW-1185">Reference proteome</keyword>
<dbReference type="InterPro" id="IPR018232">
    <property type="entry name" value="Glyco_hydro_37_CS"/>
</dbReference>
<dbReference type="PANTHER" id="PTHR23403">
    <property type="entry name" value="TREHALASE"/>
    <property type="match status" value="1"/>
</dbReference>
<dbReference type="InterPro" id="IPR012341">
    <property type="entry name" value="6hp_glycosidase-like_sf"/>
</dbReference>
<keyword evidence="2" id="KW-0326">Glycosidase</keyword>
<evidence type="ECO:0000256" key="1">
    <source>
        <dbReference type="ARBA" id="ARBA00022801"/>
    </source>
</evidence>
<evidence type="ECO:0000256" key="3">
    <source>
        <dbReference type="SAM" id="SignalP"/>
    </source>
</evidence>
<keyword evidence="1" id="KW-0378">Hydrolase</keyword>
<organism evidence="4 5">
    <name type="scientific">Sphingomonas taxi</name>
    <dbReference type="NCBI Taxonomy" id="1549858"/>
    <lineage>
        <taxon>Bacteria</taxon>
        <taxon>Pseudomonadati</taxon>
        <taxon>Pseudomonadota</taxon>
        <taxon>Alphaproteobacteria</taxon>
        <taxon>Sphingomonadales</taxon>
        <taxon>Sphingomonadaceae</taxon>
        <taxon>Sphingomonas</taxon>
    </lineage>
</organism>
<dbReference type="STRING" id="1549858.MC45_03470"/>
<dbReference type="Proteomes" id="UP000033200">
    <property type="component" value="Chromosome"/>
</dbReference>
<dbReference type="PROSITE" id="PS00928">
    <property type="entry name" value="TREHALASE_2"/>
    <property type="match status" value="1"/>
</dbReference>
<dbReference type="AlphaFoldDB" id="A0A097EDG5"/>
<dbReference type="Pfam" id="PF01204">
    <property type="entry name" value="Trehalase"/>
    <property type="match status" value="1"/>
</dbReference>
<reference evidence="4 5" key="1">
    <citation type="submission" date="2014-09" db="EMBL/GenBank/DDBJ databases">
        <title>Using Illumina technology Improving SMRT sequencing Genome Assembly by RASTools.</title>
        <authorList>
            <person name="Zhou Y."/>
            <person name="Ma T."/>
            <person name="Liu T."/>
        </authorList>
    </citation>
    <scope>NUCLEOTIDE SEQUENCE [LARGE SCALE GENOMIC DNA]</scope>
    <source>
        <strain evidence="4 5">ATCC 55669</strain>
    </source>
</reference>
<dbReference type="GO" id="GO:0004555">
    <property type="term" value="F:alpha,alpha-trehalase activity"/>
    <property type="evidence" value="ECO:0007669"/>
    <property type="project" value="InterPro"/>
</dbReference>
<dbReference type="InterPro" id="IPR001661">
    <property type="entry name" value="Glyco_hydro_37"/>
</dbReference>
<dbReference type="KEGG" id="stax:MC45_03470"/>
<feature type="signal peptide" evidence="3">
    <location>
        <begin position="1"/>
        <end position="22"/>
    </location>
</feature>
<sequence length="512" mass="56033">MIRPLMLALAGLLVAAAPPSPAQRFGALFRDVQMRQIFPDSKTFADAEPRRGDAAILAAYRRCDCKDDAALKAFVLANFNVPVAPAAPPPSRKLGLAEHIDALWPQLTRTLPTVPAGSSALPLPKRFVVPGGRFREMYYWDSWFTMLGLQVSGRQDLVEDMVTDFGSLIDRYGRIPNGTRSYYLSRSQPPFFYLIAGLSKNAATLAQRTTWMRAEHDFWMAGASGLRPGGARARVVRLADGSLLNRHWDDRDDPRDESYREDAALVAATPGRDAKAMYRDLRAGAESGWDFSSRWLGDGKTLATIRTTRIVPVDLNSLMYGMERSIADNCRILKDAACVATYAAAADARAKAIATHLWNAAGYYADYDLDARRVADGRTAAMAYPLFVGLAAPDRAKATAQALAPLVGEGGLGTTGLKTGQQWDEPNGWAPLQWIAIEGLRRYREDALAKRIATNWLATVDREYAASGKLLEKYNVVERLPGGGGEYPLQDGFGWTNGVTRALLAAGYAPPR</sequence>
<dbReference type="SUPFAM" id="SSF48208">
    <property type="entry name" value="Six-hairpin glycosidases"/>
    <property type="match status" value="1"/>
</dbReference>
<dbReference type="HOGENOM" id="CLU_006451_3_1_5"/>
<dbReference type="NCBIfam" id="NF009773">
    <property type="entry name" value="PRK13270.1"/>
    <property type="match status" value="1"/>
</dbReference>
<evidence type="ECO:0000313" key="5">
    <source>
        <dbReference type="Proteomes" id="UP000033200"/>
    </source>
</evidence>
<dbReference type="InterPro" id="IPR008928">
    <property type="entry name" value="6-hairpin_glycosidase_sf"/>
</dbReference>
<gene>
    <name evidence="4" type="ORF">MC45_03470</name>
</gene>
<dbReference type="EMBL" id="CP009571">
    <property type="protein sequence ID" value="AIT05618.1"/>
    <property type="molecule type" value="Genomic_DNA"/>
</dbReference>
<evidence type="ECO:0000256" key="2">
    <source>
        <dbReference type="ARBA" id="ARBA00023295"/>
    </source>
</evidence>
<protein>
    <submittedName>
        <fullName evidence="4">Trehalase</fullName>
    </submittedName>
</protein>
<evidence type="ECO:0000313" key="4">
    <source>
        <dbReference type="EMBL" id="AIT05618.1"/>
    </source>
</evidence>
<name>A0A097EDG5_9SPHN</name>
<dbReference type="NCBIfam" id="NF009774">
    <property type="entry name" value="PRK13271.1"/>
    <property type="match status" value="1"/>
</dbReference>
<dbReference type="eggNOG" id="COG1626">
    <property type="taxonomic scope" value="Bacteria"/>
</dbReference>
<dbReference type="PANTHER" id="PTHR23403:SF1">
    <property type="entry name" value="TREHALASE"/>
    <property type="match status" value="1"/>
</dbReference>
<dbReference type="Gene3D" id="1.50.10.10">
    <property type="match status" value="1"/>
</dbReference>
<dbReference type="GO" id="GO:0005993">
    <property type="term" value="P:trehalose catabolic process"/>
    <property type="evidence" value="ECO:0007669"/>
    <property type="project" value="TreeGrafter"/>
</dbReference>
<dbReference type="RefSeq" id="WP_038659556.1">
    <property type="nucleotide sequence ID" value="NZ_CP009571.1"/>
</dbReference>
<proteinExistence type="predicted"/>